<gene>
    <name evidence="2" type="ORF">IAD18_06385</name>
</gene>
<sequence length="223" mass="25440">MKHLIAICLALCLAAPVYTTKADDDLNKELNKELAKQLKKAYKNKKKEFEKDKWKIYGTTKTLEVALLEHYTKLYDPNNDAYEIVGIADNFKSRNIGRQQAVNNANISYAQQAGSKLKGRIVSDLGANADDVSAEFDHFYAAYERLLEKEIKNELQESFCIIREDKDNGTYDMQIFFIVSENAATKARIRAYENALRESQAAQQYADKISEFVKEGFSPENPE</sequence>
<keyword evidence="1" id="KW-0732">Signal</keyword>
<reference evidence="2" key="1">
    <citation type="submission" date="2020-10" db="EMBL/GenBank/DDBJ databases">
        <authorList>
            <person name="Gilroy R."/>
        </authorList>
    </citation>
    <scope>NUCLEOTIDE SEQUENCE</scope>
    <source>
        <strain evidence="2">17073</strain>
    </source>
</reference>
<feature type="signal peptide" evidence="1">
    <location>
        <begin position="1"/>
        <end position="22"/>
    </location>
</feature>
<dbReference type="AlphaFoldDB" id="A0A9D1IMH4"/>
<proteinExistence type="predicted"/>
<reference evidence="2" key="2">
    <citation type="journal article" date="2021" name="PeerJ">
        <title>Extensive microbial diversity within the chicken gut microbiome revealed by metagenomics and culture.</title>
        <authorList>
            <person name="Gilroy R."/>
            <person name="Ravi A."/>
            <person name="Getino M."/>
            <person name="Pursley I."/>
            <person name="Horton D.L."/>
            <person name="Alikhan N.F."/>
            <person name="Baker D."/>
            <person name="Gharbi K."/>
            <person name="Hall N."/>
            <person name="Watson M."/>
            <person name="Adriaenssens E.M."/>
            <person name="Foster-Nyarko E."/>
            <person name="Jarju S."/>
            <person name="Secka A."/>
            <person name="Antonio M."/>
            <person name="Oren A."/>
            <person name="Chaudhuri R.R."/>
            <person name="La Ragione R."/>
            <person name="Hildebrand F."/>
            <person name="Pallen M.J."/>
        </authorList>
    </citation>
    <scope>NUCLEOTIDE SEQUENCE</scope>
    <source>
        <strain evidence="2">17073</strain>
    </source>
</reference>
<organism evidence="2 3">
    <name type="scientific">Candidatus Limisoma intestinavium</name>
    <dbReference type="NCBI Taxonomy" id="2840856"/>
    <lineage>
        <taxon>Bacteria</taxon>
        <taxon>Pseudomonadati</taxon>
        <taxon>Bacteroidota</taxon>
        <taxon>Bacteroidia</taxon>
        <taxon>Bacteroidales</taxon>
        <taxon>Candidatus Limisoma</taxon>
    </lineage>
</organism>
<dbReference type="EMBL" id="DVMS01000181">
    <property type="protein sequence ID" value="HIU39276.1"/>
    <property type="molecule type" value="Genomic_DNA"/>
</dbReference>
<comment type="caution">
    <text evidence="2">The sequence shown here is derived from an EMBL/GenBank/DDBJ whole genome shotgun (WGS) entry which is preliminary data.</text>
</comment>
<feature type="chain" id="PRO_5039370216" evidence="1">
    <location>
        <begin position="23"/>
        <end position="223"/>
    </location>
</feature>
<evidence type="ECO:0000256" key="1">
    <source>
        <dbReference type="SAM" id="SignalP"/>
    </source>
</evidence>
<evidence type="ECO:0000313" key="3">
    <source>
        <dbReference type="Proteomes" id="UP000824076"/>
    </source>
</evidence>
<dbReference type="Proteomes" id="UP000824076">
    <property type="component" value="Unassembled WGS sequence"/>
</dbReference>
<accession>A0A9D1IMH4</accession>
<name>A0A9D1IMH4_9BACT</name>
<evidence type="ECO:0000313" key="2">
    <source>
        <dbReference type="EMBL" id="HIU39276.1"/>
    </source>
</evidence>
<protein>
    <submittedName>
        <fullName evidence="2">Uncharacterized protein</fullName>
    </submittedName>
</protein>